<dbReference type="InterPro" id="IPR001279">
    <property type="entry name" value="Metallo-B-lactamas"/>
</dbReference>
<dbReference type="SUPFAM" id="SSF56281">
    <property type="entry name" value="Metallo-hydrolase/oxidoreductase"/>
    <property type="match status" value="1"/>
</dbReference>
<name>A0ABD5YJK3_9EURY</name>
<dbReference type="PANTHER" id="PTHR43546">
    <property type="entry name" value="UPF0173 METAL-DEPENDENT HYDROLASE MJ1163-RELATED"/>
    <property type="match status" value="1"/>
</dbReference>
<organism evidence="2 3">
    <name type="scientific">Halocatena marina</name>
    <dbReference type="NCBI Taxonomy" id="2934937"/>
    <lineage>
        <taxon>Archaea</taxon>
        <taxon>Methanobacteriati</taxon>
        <taxon>Methanobacteriota</taxon>
        <taxon>Stenosarchaea group</taxon>
        <taxon>Halobacteria</taxon>
        <taxon>Halobacteriales</taxon>
        <taxon>Natronomonadaceae</taxon>
        <taxon>Halocatena</taxon>
    </lineage>
</organism>
<evidence type="ECO:0000313" key="3">
    <source>
        <dbReference type="Proteomes" id="UP001596417"/>
    </source>
</evidence>
<evidence type="ECO:0000313" key="2">
    <source>
        <dbReference type="EMBL" id="MFC7189554.1"/>
    </source>
</evidence>
<proteinExistence type="predicted"/>
<dbReference type="Proteomes" id="UP001596417">
    <property type="component" value="Unassembled WGS sequence"/>
</dbReference>
<dbReference type="InterPro" id="IPR036866">
    <property type="entry name" value="RibonucZ/Hydroxyglut_hydro"/>
</dbReference>
<sequence length="251" mass="27873">MFTAKGFTESPMTAPTIEYYGLSSYSIKWNDLHLLVDPWFTGPSWDTPSPTSFDDVDYILVTHGAYDHLGDTVPIADEYGAHVITEPAVADHLLDQGLPAKQVTRVIWGNQFDVGDVRCRALETRHLSYFESGNQQLSGTPLGFYFEFETVDIYYLGDTSIFSDLKLFGELYAPQIALVPIGAAPGARAPLPPREAAIVTEWLGVDTVVPVHYVPGSTEIDEFTESVMEIKLEERPEIAALEPTDRFTYDG</sequence>
<accession>A0ABD5YJK3</accession>
<dbReference type="AlphaFoldDB" id="A0ABD5YJK3"/>
<reference evidence="2 3" key="1">
    <citation type="journal article" date="2019" name="Int. J. Syst. Evol. Microbiol.">
        <title>The Global Catalogue of Microorganisms (GCM) 10K type strain sequencing project: providing services to taxonomists for standard genome sequencing and annotation.</title>
        <authorList>
            <consortium name="The Broad Institute Genomics Platform"/>
            <consortium name="The Broad Institute Genome Sequencing Center for Infectious Disease"/>
            <person name="Wu L."/>
            <person name="Ma J."/>
        </authorList>
    </citation>
    <scope>NUCLEOTIDE SEQUENCE [LARGE SCALE GENOMIC DNA]</scope>
    <source>
        <strain evidence="2 3">RDMS1</strain>
    </source>
</reference>
<evidence type="ECO:0000259" key="1">
    <source>
        <dbReference type="SMART" id="SM00849"/>
    </source>
</evidence>
<feature type="domain" description="Metallo-beta-lactamase" evidence="1">
    <location>
        <begin position="21"/>
        <end position="212"/>
    </location>
</feature>
<dbReference type="EMBL" id="JBHTAX010000001">
    <property type="protein sequence ID" value="MFC7189554.1"/>
    <property type="molecule type" value="Genomic_DNA"/>
</dbReference>
<dbReference type="PANTHER" id="PTHR43546:SF3">
    <property type="entry name" value="UPF0173 METAL-DEPENDENT HYDROLASE MJ1163"/>
    <property type="match status" value="1"/>
</dbReference>
<protein>
    <submittedName>
        <fullName evidence="2">MBL fold metallo-hydrolase</fullName>
    </submittedName>
</protein>
<dbReference type="InterPro" id="IPR050114">
    <property type="entry name" value="UPF0173_UPF0282_UlaG_hydrolase"/>
</dbReference>
<dbReference type="RefSeq" id="WP_264554897.1">
    <property type="nucleotide sequence ID" value="NZ_CP109979.1"/>
</dbReference>
<comment type="caution">
    <text evidence="2">The sequence shown here is derived from an EMBL/GenBank/DDBJ whole genome shotgun (WGS) entry which is preliminary data.</text>
</comment>
<dbReference type="Gene3D" id="3.60.15.10">
    <property type="entry name" value="Ribonuclease Z/Hydroxyacylglutathione hydrolase-like"/>
    <property type="match status" value="1"/>
</dbReference>
<dbReference type="GeneID" id="76199117"/>
<gene>
    <name evidence="2" type="ORF">ACFQL7_06605</name>
</gene>
<dbReference type="SMART" id="SM00849">
    <property type="entry name" value="Lactamase_B"/>
    <property type="match status" value="1"/>
</dbReference>
<dbReference type="Pfam" id="PF12706">
    <property type="entry name" value="Lactamase_B_2"/>
    <property type="match status" value="1"/>
</dbReference>
<keyword evidence="3" id="KW-1185">Reference proteome</keyword>